<comment type="caution">
    <text evidence="2">The sequence shown here is derived from an EMBL/GenBank/DDBJ whole genome shotgun (WGS) entry which is preliminary data.</text>
</comment>
<evidence type="ECO:0000313" key="3">
    <source>
        <dbReference type="Proteomes" id="UP000703269"/>
    </source>
</evidence>
<keyword evidence="3" id="KW-1185">Reference proteome</keyword>
<organism evidence="2 3">
    <name type="scientific">Phanerochaete sordida</name>
    <dbReference type="NCBI Taxonomy" id="48140"/>
    <lineage>
        <taxon>Eukaryota</taxon>
        <taxon>Fungi</taxon>
        <taxon>Dikarya</taxon>
        <taxon>Basidiomycota</taxon>
        <taxon>Agaricomycotina</taxon>
        <taxon>Agaricomycetes</taxon>
        <taxon>Polyporales</taxon>
        <taxon>Phanerochaetaceae</taxon>
        <taxon>Phanerochaete</taxon>
    </lineage>
</organism>
<evidence type="ECO:0000313" key="2">
    <source>
        <dbReference type="EMBL" id="GJE88717.1"/>
    </source>
</evidence>
<dbReference type="Proteomes" id="UP000703269">
    <property type="component" value="Unassembled WGS sequence"/>
</dbReference>
<proteinExistence type="predicted"/>
<protein>
    <submittedName>
        <fullName evidence="2">Uncharacterized protein</fullName>
    </submittedName>
</protein>
<accession>A0A9P3G407</accession>
<sequence length="305" mass="33829">MTSLDLESPMTDHPVTNLAIHDVPSNPTPGYNELLARLKNLRFLVAQRRPTPEAPTGEVGNEGLPKIPTRLAPLFGSTYIYEGVEMMDAALQSVIELHEPTPRPVDWNNISWQDAVAEVQRNSAIRPEAKAQLSDPLVPYSWQSSRLCSCLDSPDEDVDDHIEAWFCGFVQGLEVQRAGNFDFKHLARFITGTDLFGATVTKMDSILGCTQESYKKELVATELLRYPCQTGPYVLLCHIKLEASFNRNTFMSFVTSETGGIKAEYTSHKFNLCQEVIDAIGDQVLQQAKADASAIFDDTLAAAEM</sequence>
<gene>
    <name evidence="2" type="ORF">PsYK624_048000</name>
</gene>
<feature type="region of interest" description="Disordered" evidence="1">
    <location>
        <begin position="1"/>
        <end position="24"/>
    </location>
</feature>
<dbReference type="AlphaFoldDB" id="A0A9P3G407"/>
<reference evidence="2 3" key="1">
    <citation type="submission" date="2021-08" db="EMBL/GenBank/DDBJ databases">
        <title>Draft Genome Sequence of Phanerochaete sordida strain YK-624.</title>
        <authorList>
            <person name="Mori T."/>
            <person name="Dohra H."/>
            <person name="Suzuki T."/>
            <person name="Kawagishi H."/>
            <person name="Hirai H."/>
        </authorList>
    </citation>
    <scope>NUCLEOTIDE SEQUENCE [LARGE SCALE GENOMIC DNA]</scope>
    <source>
        <strain evidence="2 3">YK-624</strain>
    </source>
</reference>
<evidence type="ECO:0000256" key="1">
    <source>
        <dbReference type="SAM" id="MobiDB-lite"/>
    </source>
</evidence>
<dbReference type="EMBL" id="BPQB01000010">
    <property type="protein sequence ID" value="GJE88717.1"/>
    <property type="molecule type" value="Genomic_DNA"/>
</dbReference>
<name>A0A9P3G407_9APHY</name>